<keyword evidence="9" id="KW-0234">DNA repair</keyword>
<evidence type="ECO:0000256" key="3">
    <source>
        <dbReference type="ARBA" id="ARBA00022457"/>
    </source>
</evidence>
<evidence type="ECO:0000256" key="4">
    <source>
        <dbReference type="ARBA" id="ARBA00022705"/>
    </source>
</evidence>
<dbReference type="EC" id="3.6.1.55" evidence="12"/>
<dbReference type="CDD" id="cd00564">
    <property type="entry name" value="TMP_TenI"/>
    <property type="match status" value="1"/>
</dbReference>
<evidence type="ECO:0000256" key="13">
    <source>
        <dbReference type="ARBA" id="ARBA00040794"/>
    </source>
</evidence>
<dbReference type="InterPro" id="IPR020084">
    <property type="entry name" value="NUDIX_hydrolase_CS"/>
</dbReference>
<comment type="caution">
    <text evidence="18">The sequence shown here is derived from an EMBL/GenBank/DDBJ whole genome shotgun (WGS) entry which is preliminary data.</text>
</comment>
<keyword evidence="3" id="KW-0515">Mutator protein</keyword>
<dbReference type="Proteomes" id="UP001595886">
    <property type="component" value="Unassembled WGS sequence"/>
</dbReference>
<accession>A0ABV9QPZ9</accession>
<dbReference type="InterPro" id="IPR003561">
    <property type="entry name" value="Mutator_MutT"/>
</dbReference>
<comment type="similarity">
    <text evidence="2">Belongs to the Nudix hydrolase family.</text>
</comment>
<dbReference type="InterPro" id="IPR047127">
    <property type="entry name" value="MutT-like"/>
</dbReference>
<evidence type="ECO:0000256" key="2">
    <source>
        <dbReference type="ARBA" id="ARBA00005582"/>
    </source>
</evidence>
<evidence type="ECO:0000256" key="16">
    <source>
        <dbReference type="ARBA" id="ARBA00042798"/>
    </source>
</evidence>
<dbReference type="PRINTS" id="PR00502">
    <property type="entry name" value="NUDIXFAMILY"/>
</dbReference>
<dbReference type="InterPro" id="IPR029119">
    <property type="entry name" value="MutY_C"/>
</dbReference>
<keyword evidence="5" id="KW-0479">Metal-binding</keyword>
<dbReference type="PROSITE" id="PS51462">
    <property type="entry name" value="NUDIX"/>
    <property type="match status" value="1"/>
</dbReference>
<proteinExistence type="inferred from homology"/>
<dbReference type="PANTHER" id="PTHR47707">
    <property type="entry name" value="8-OXO-DGTP DIPHOSPHATASE"/>
    <property type="match status" value="1"/>
</dbReference>
<evidence type="ECO:0000256" key="8">
    <source>
        <dbReference type="ARBA" id="ARBA00022842"/>
    </source>
</evidence>
<evidence type="ECO:0000256" key="5">
    <source>
        <dbReference type="ARBA" id="ARBA00022723"/>
    </source>
</evidence>
<evidence type="ECO:0000256" key="9">
    <source>
        <dbReference type="ARBA" id="ARBA00023204"/>
    </source>
</evidence>
<dbReference type="InterPro" id="IPR020476">
    <property type="entry name" value="Nudix_hydrolase"/>
</dbReference>
<dbReference type="InterPro" id="IPR036206">
    <property type="entry name" value="ThiamineP_synth_sf"/>
</dbReference>
<keyword evidence="7 18" id="KW-0378">Hydrolase</keyword>
<dbReference type="InterPro" id="IPR013785">
    <property type="entry name" value="Aldolase_TIM"/>
</dbReference>
<evidence type="ECO:0000256" key="14">
    <source>
        <dbReference type="ARBA" id="ARBA00041592"/>
    </source>
</evidence>
<reference evidence="19" key="1">
    <citation type="journal article" date="2019" name="Int. J. Syst. Evol. Microbiol.">
        <title>The Global Catalogue of Microorganisms (GCM) 10K type strain sequencing project: providing services to taxonomists for standard genome sequencing and annotation.</title>
        <authorList>
            <consortium name="The Broad Institute Genomics Platform"/>
            <consortium name="The Broad Institute Genome Sequencing Center for Infectious Disease"/>
            <person name="Wu L."/>
            <person name="Ma J."/>
        </authorList>
    </citation>
    <scope>NUCLEOTIDE SEQUENCE [LARGE SCALE GENOMIC DNA]</scope>
    <source>
        <strain evidence="19">CCUG 30340</strain>
    </source>
</reference>
<evidence type="ECO:0000313" key="19">
    <source>
        <dbReference type="Proteomes" id="UP001595886"/>
    </source>
</evidence>
<dbReference type="RefSeq" id="WP_380019183.1">
    <property type="nucleotide sequence ID" value="NZ_JBHSHD010000003.1"/>
</dbReference>
<evidence type="ECO:0000256" key="11">
    <source>
        <dbReference type="ARBA" id="ARBA00036904"/>
    </source>
</evidence>
<dbReference type="SUPFAM" id="SSF55811">
    <property type="entry name" value="Nudix"/>
    <property type="match status" value="1"/>
</dbReference>
<dbReference type="PANTHER" id="PTHR47707:SF1">
    <property type="entry name" value="NUDIX HYDROLASE FAMILY PROTEIN"/>
    <property type="match status" value="1"/>
</dbReference>
<evidence type="ECO:0000256" key="1">
    <source>
        <dbReference type="ARBA" id="ARBA00001946"/>
    </source>
</evidence>
<keyword evidence="19" id="KW-1185">Reference proteome</keyword>
<dbReference type="EMBL" id="JBHSHD010000003">
    <property type="protein sequence ID" value="MFC4819423.1"/>
    <property type="molecule type" value="Genomic_DNA"/>
</dbReference>
<evidence type="ECO:0000256" key="10">
    <source>
        <dbReference type="ARBA" id="ARBA00035861"/>
    </source>
</evidence>
<keyword evidence="6" id="KW-0227">DNA damage</keyword>
<keyword evidence="8" id="KW-0460">Magnesium</keyword>
<dbReference type="Pfam" id="PF02581">
    <property type="entry name" value="TMP-TENI"/>
    <property type="match status" value="1"/>
</dbReference>
<dbReference type="InterPro" id="IPR015797">
    <property type="entry name" value="NUDIX_hydrolase-like_dom_sf"/>
</dbReference>
<dbReference type="Pfam" id="PF14815">
    <property type="entry name" value="NUDIX_4"/>
    <property type="match status" value="1"/>
</dbReference>
<organism evidence="18 19">
    <name type="scientific">Dokdonella ginsengisoli</name>
    <dbReference type="NCBI Taxonomy" id="363846"/>
    <lineage>
        <taxon>Bacteria</taxon>
        <taxon>Pseudomonadati</taxon>
        <taxon>Pseudomonadota</taxon>
        <taxon>Gammaproteobacteria</taxon>
        <taxon>Lysobacterales</taxon>
        <taxon>Rhodanobacteraceae</taxon>
        <taxon>Dokdonella</taxon>
    </lineage>
</organism>
<evidence type="ECO:0000256" key="15">
    <source>
        <dbReference type="ARBA" id="ARBA00041979"/>
    </source>
</evidence>
<comment type="catalytic activity">
    <reaction evidence="11">
        <text>8-oxo-GTP + H2O = 8-oxo-GMP + diphosphate + H(+)</text>
        <dbReference type="Rhea" id="RHEA:67616"/>
        <dbReference type="ChEBI" id="CHEBI:15377"/>
        <dbReference type="ChEBI" id="CHEBI:15378"/>
        <dbReference type="ChEBI" id="CHEBI:33019"/>
        <dbReference type="ChEBI" id="CHEBI:143553"/>
        <dbReference type="ChEBI" id="CHEBI:145694"/>
    </reaction>
</comment>
<evidence type="ECO:0000256" key="7">
    <source>
        <dbReference type="ARBA" id="ARBA00022801"/>
    </source>
</evidence>
<protein>
    <recommendedName>
        <fullName evidence="13">8-oxo-dGTP diphosphatase</fullName>
        <ecNumber evidence="12">3.6.1.55</ecNumber>
    </recommendedName>
    <alternativeName>
        <fullName evidence="16">7,8-dihydro-8-oxoguanine-triphosphatase</fullName>
    </alternativeName>
    <alternativeName>
        <fullName evidence="15">Mutator protein MutT</fullName>
    </alternativeName>
    <alternativeName>
        <fullName evidence="14">dGTP pyrophosphohydrolase</fullName>
    </alternativeName>
</protein>
<evidence type="ECO:0000259" key="17">
    <source>
        <dbReference type="PROSITE" id="PS51462"/>
    </source>
</evidence>
<dbReference type="Gene3D" id="3.20.20.70">
    <property type="entry name" value="Aldolase class I"/>
    <property type="match status" value="1"/>
</dbReference>
<comment type="cofactor">
    <cofactor evidence="1">
        <name>Mg(2+)</name>
        <dbReference type="ChEBI" id="CHEBI:18420"/>
    </cofactor>
</comment>
<dbReference type="Gene3D" id="3.90.79.10">
    <property type="entry name" value="Nucleoside Triphosphate Pyrophosphohydrolase"/>
    <property type="match status" value="1"/>
</dbReference>
<sequence>MQAEAWISAESTSARLHVVAGVLRDTHGRVLIAQRPAGKHLAGMWEFPGGKCEDGELPIDALARELREELGVVVESARPLIAVPHDYPEQRILLDVWQVSAHSGIVLARESQPLAWAEIDDLARLPMPAADRPVITALRLPDRYLITPPLPPDETDTVVRGIERACRKGVRLIQLRLPGWPSDRLARVARSARNLCRDYGAQLLLNADWKLSAVLGLDGVHLPAAIAATLTQRPLPADRWVGVSCHDAAELAQAARIGADFVTLGPVFPTASHEGAATLGWEGFADLAATTALPIYALGGMEIDDVDAAQVSGAQGVAAIRALWDA</sequence>
<dbReference type="InterPro" id="IPR000086">
    <property type="entry name" value="NUDIX_hydrolase_dom"/>
</dbReference>
<feature type="domain" description="Nudix hydrolase" evidence="17">
    <location>
        <begin position="13"/>
        <end position="140"/>
    </location>
</feature>
<evidence type="ECO:0000313" key="18">
    <source>
        <dbReference type="EMBL" id="MFC4819423.1"/>
    </source>
</evidence>
<dbReference type="PROSITE" id="PS00893">
    <property type="entry name" value="NUDIX_BOX"/>
    <property type="match status" value="1"/>
</dbReference>
<evidence type="ECO:0000256" key="12">
    <source>
        <dbReference type="ARBA" id="ARBA00038905"/>
    </source>
</evidence>
<dbReference type="GO" id="GO:0016787">
    <property type="term" value="F:hydrolase activity"/>
    <property type="evidence" value="ECO:0007669"/>
    <property type="project" value="UniProtKB-KW"/>
</dbReference>
<dbReference type="InterPro" id="IPR022998">
    <property type="entry name" value="ThiamineP_synth_TenI"/>
</dbReference>
<name>A0ABV9QPZ9_9GAMM</name>
<keyword evidence="4" id="KW-0235">DNA replication</keyword>
<dbReference type="NCBIfam" id="NF006530">
    <property type="entry name" value="PRK08999.1"/>
    <property type="match status" value="1"/>
</dbReference>
<dbReference type="CDD" id="cd03425">
    <property type="entry name" value="NUDIX_MutT_NudA_like"/>
    <property type="match status" value="1"/>
</dbReference>
<comment type="catalytic activity">
    <reaction evidence="10">
        <text>8-oxo-dGTP + H2O = 8-oxo-dGMP + diphosphate + H(+)</text>
        <dbReference type="Rhea" id="RHEA:31575"/>
        <dbReference type="ChEBI" id="CHEBI:15377"/>
        <dbReference type="ChEBI" id="CHEBI:15378"/>
        <dbReference type="ChEBI" id="CHEBI:33019"/>
        <dbReference type="ChEBI" id="CHEBI:63224"/>
        <dbReference type="ChEBI" id="CHEBI:77896"/>
        <dbReference type="EC" id="3.6.1.55"/>
    </reaction>
</comment>
<dbReference type="NCBIfam" id="TIGR00586">
    <property type="entry name" value="mutt"/>
    <property type="match status" value="1"/>
</dbReference>
<evidence type="ECO:0000256" key="6">
    <source>
        <dbReference type="ARBA" id="ARBA00022763"/>
    </source>
</evidence>
<dbReference type="SUPFAM" id="SSF51391">
    <property type="entry name" value="Thiamin phosphate synthase"/>
    <property type="match status" value="1"/>
</dbReference>
<gene>
    <name evidence="18" type="ORF">ACFO6Q_03760</name>
</gene>